<dbReference type="AlphaFoldDB" id="A0A934KMC1"/>
<dbReference type="PANTHER" id="PTHR11560">
    <property type="entry name" value="39S RIBOSOMAL PROTEIN L10, MITOCHONDRIAL"/>
    <property type="match status" value="1"/>
</dbReference>
<evidence type="ECO:0000256" key="3">
    <source>
        <dbReference type="ARBA" id="ARBA00023274"/>
    </source>
</evidence>
<evidence type="ECO:0000313" key="7">
    <source>
        <dbReference type="Proteomes" id="UP000620075"/>
    </source>
</evidence>
<dbReference type="GO" id="GO:0006412">
    <property type="term" value="P:translation"/>
    <property type="evidence" value="ECO:0007669"/>
    <property type="project" value="UniProtKB-UniRule"/>
</dbReference>
<organism evidence="6 7">
    <name type="scientific">Candidatus Dormiibacter inghamiae</name>
    <dbReference type="NCBI Taxonomy" id="3127013"/>
    <lineage>
        <taxon>Bacteria</taxon>
        <taxon>Bacillati</taxon>
        <taxon>Candidatus Dormiibacterota</taxon>
        <taxon>Candidatus Dormibacteria</taxon>
        <taxon>Candidatus Dormibacterales</taxon>
        <taxon>Candidatus Dormibacteraceae</taxon>
        <taxon>Candidatus Dormiibacter</taxon>
    </lineage>
</organism>
<proteinExistence type="inferred from homology"/>
<evidence type="ECO:0000256" key="5">
    <source>
        <dbReference type="HAMAP-Rule" id="MF_00362"/>
    </source>
</evidence>
<dbReference type="RefSeq" id="WP_338182647.1">
    <property type="nucleotide sequence ID" value="NZ_JAEKNQ010000064.1"/>
</dbReference>
<dbReference type="Proteomes" id="UP000620075">
    <property type="component" value="Unassembled WGS sequence"/>
</dbReference>
<comment type="similarity">
    <text evidence="1 5">Belongs to the universal ribosomal protein uL10 family.</text>
</comment>
<dbReference type="Gene3D" id="3.30.70.1730">
    <property type="match status" value="1"/>
</dbReference>
<dbReference type="InterPro" id="IPR001790">
    <property type="entry name" value="Ribosomal_uL10"/>
</dbReference>
<gene>
    <name evidence="5 6" type="primary">rplJ</name>
    <name evidence="6" type="ORF">JF888_16040</name>
</gene>
<evidence type="ECO:0000256" key="1">
    <source>
        <dbReference type="ARBA" id="ARBA00008889"/>
    </source>
</evidence>
<keyword evidence="5" id="KW-0699">rRNA-binding</keyword>
<evidence type="ECO:0000313" key="6">
    <source>
        <dbReference type="EMBL" id="MBJ7604665.1"/>
    </source>
</evidence>
<keyword evidence="2 5" id="KW-0689">Ribosomal protein</keyword>
<dbReference type="InterPro" id="IPR047865">
    <property type="entry name" value="Ribosomal_uL10_bac_type"/>
</dbReference>
<dbReference type="NCBIfam" id="NF000955">
    <property type="entry name" value="PRK00099.1-1"/>
    <property type="match status" value="1"/>
</dbReference>
<dbReference type="InterPro" id="IPR002363">
    <property type="entry name" value="Ribosomal_uL10_CS_bac"/>
</dbReference>
<dbReference type="CDD" id="cd05797">
    <property type="entry name" value="Ribosomal_L10"/>
    <property type="match status" value="1"/>
</dbReference>
<dbReference type="SUPFAM" id="SSF160369">
    <property type="entry name" value="Ribosomal protein L10-like"/>
    <property type="match status" value="1"/>
</dbReference>
<dbReference type="PROSITE" id="PS01109">
    <property type="entry name" value="RIBOSOMAL_L10"/>
    <property type="match status" value="1"/>
</dbReference>
<keyword evidence="5" id="KW-0694">RNA-binding</keyword>
<name>A0A934KMC1_9BACT</name>
<dbReference type="Pfam" id="PF00466">
    <property type="entry name" value="Ribosomal_L10"/>
    <property type="match status" value="1"/>
</dbReference>
<dbReference type="HAMAP" id="MF_00362">
    <property type="entry name" value="Ribosomal_uL10"/>
    <property type="match status" value="1"/>
</dbReference>
<dbReference type="EMBL" id="JAEKNQ010000064">
    <property type="protein sequence ID" value="MBJ7604665.1"/>
    <property type="molecule type" value="Genomic_DNA"/>
</dbReference>
<dbReference type="GO" id="GO:0015934">
    <property type="term" value="C:large ribosomal subunit"/>
    <property type="evidence" value="ECO:0007669"/>
    <property type="project" value="InterPro"/>
</dbReference>
<dbReference type="GO" id="GO:0070180">
    <property type="term" value="F:large ribosomal subunit rRNA binding"/>
    <property type="evidence" value="ECO:0007669"/>
    <property type="project" value="UniProtKB-UniRule"/>
</dbReference>
<accession>A0A934KMC1</accession>
<dbReference type="Gene3D" id="6.10.250.290">
    <property type="match status" value="1"/>
</dbReference>
<dbReference type="GO" id="GO:0003735">
    <property type="term" value="F:structural constituent of ribosome"/>
    <property type="evidence" value="ECO:0007669"/>
    <property type="project" value="InterPro"/>
</dbReference>
<evidence type="ECO:0000256" key="2">
    <source>
        <dbReference type="ARBA" id="ARBA00022980"/>
    </source>
</evidence>
<protein>
    <recommendedName>
        <fullName evidence="4 5">Large ribosomal subunit protein uL10</fullName>
    </recommendedName>
</protein>
<dbReference type="InterPro" id="IPR022973">
    <property type="entry name" value="Ribosomal_uL10_bac"/>
</dbReference>
<evidence type="ECO:0000256" key="4">
    <source>
        <dbReference type="ARBA" id="ARBA00035202"/>
    </source>
</evidence>
<comment type="subunit">
    <text evidence="5">Part of the ribosomal stalk of the 50S ribosomal subunit. The N-terminus interacts with L11 and the large rRNA to form the base of the stalk. The C-terminus forms an elongated spine to which L12 dimers bind in a sequential fashion forming a multimeric L10(L12)X complex.</text>
</comment>
<keyword evidence="3 5" id="KW-0687">Ribonucleoprotein</keyword>
<comment type="function">
    <text evidence="5">Forms part of the ribosomal stalk, playing a central role in the interaction of the ribosome with GTP-bound translation factors.</text>
</comment>
<dbReference type="InterPro" id="IPR043141">
    <property type="entry name" value="Ribosomal_uL10-like_sf"/>
</dbReference>
<sequence>MAPKARKTEQVQELTEKLRTAKAAVITHYRGLTVAQLHDLRNRLRAQNVEYRVVKNTLARRAAQDSGHGSAEIDRMLIGPVAIAFGFGELSAPAKLLAEYTRQTRLPLEVIGGLVEGRVMAADQVRQTADLPSREVLLAQLLGTLQSPIAQLVGTMQAPVQMLLGLLEAYRTKLNSEAATAA</sequence>
<comment type="caution">
    <text evidence="6">The sequence shown here is derived from an EMBL/GenBank/DDBJ whole genome shotgun (WGS) entry which is preliminary data.</text>
</comment>
<reference evidence="6 7" key="1">
    <citation type="submission" date="2020-10" db="EMBL/GenBank/DDBJ databases">
        <title>Ca. Dormibacterota MAGs.</title>
        <authorList>
            <person name="Montgomery K."/>
        </authorList>
    </citation>
    <scope>NUCLEOTIDE SEQUENCE [LARGE SCALE GENOMIC DNA]</scope>
    <source>
        <strain evidence="6">SC8811_S16_3</strain>
    </source>
</reference>